<dbReference type="EMBL" id="JACOFW010000027">
    <property type="protein sequence ID" value="MBC3809192.1"/>
    <property type="molecule type" value="Genomic_DNA"/>
</dbReference>
<keyword evidence="4" id="KW-1003">Cell membrane</keyword>
<dbReference type="RefSeq" id="WP_186924256.1">
    <property type="nucleotide sequence ID" value="NZ_JACOFW010000027.1"/>
</dbReference>
<evidence type="ECO:0000256" key="4">
    <source>
        <dbReference type="ARBA" id="ARBA00022475"/>
    </source>
</evidence>
<dbReference type="InterPro" id="IPR027417">
    <property type="entry name" value="P-loop_NTPase"/>
</dbReference>
<evidence type="ECO:0000313" key="9">
    <source>
        <dbReference type="EMBL" id="MBC3809192.1"/>
    </source>
</evidence>
<evidence type="ECO:0000313" key="10">
    <source>
        <dbReference type="Proteomes" id="UP000648257"/>
    </source>
</evidence>
<accession>A0ABR6X8K6</accession>
<dbReference type="PANTHER" id="PTHR42711:SF5">
    <property type="entry name" value="ABC TRANSPORTER ATP-BINDING PROTEIN NATA"/>
    <property type="match status" value="1"/>
</dbReference>
<dbReference type="PROSITE" id="PS50893">
    <property type="entry name" value="ABC_TRANSPORTER_2"/>
    <property type="match status" value="1"/>
</dbReference>
<proteinExistence type="inferred from homology"/>
<feature type="domain" description="ABC transporter" evidence="8">
    <location>
        <begin position="2"/>
        <end position="250"/>
    </location>
</feature>
<keyword evidence="4" id="KW-0472">Membrane</keyword>
<keyword evidence="10" id="KW-1185">Reference proteome</keyword>
<dbReference type="Proteomes" id="UP000648257">
    <property type="component" value="Unassembled WGS sequence"/>
</dbReference>
<dbReference type="SMART" id="SM00382">
    <property type="entry name" value="AAA"/>
    <property type="match status" value="1"/>
</dbReference>
<protein>
    <submittedName>
        <fullName evidence="9">ATP-binding cassette domain-containing protein</fullName>
    </submittedName>
</protein>
<organism evidence="9 10">
    <name type="scientific">Undibacterium seohonense</name>
    <dbReference type="NCBI Taxonomy" id="1344950"/>
    <lineage>
        <taxon>Bacteria</taxon>
        <taxon>Pseudomonadati</taxon>
        <taxon>Pseudomonadota</taxon>
        <taxon>Betaproteobacteria</taxon>
        <taxon>Burkholderiales</taxon>
        <taxon>Oxalobacteraceae</taxon>
        <taxon>Undibacterium</taxon>
    </lineage>
</organism>
<feature type="region of interest" description="Disordered" evidence="7">
    <location>
        <begin position="265"/>
        <end position="286"/>
    </location>
</feature>
<dbReference type="SUPFAM" id="SSF52540">
    <property type="entry name" value="P-loop containing nucleoside triphosphate hydrolases"/>
    <property type="match status" value="1"/>
</dbReference>
<comment type="similarity">
    <text evidence="1">Belongs to the ABC transporter superfamily.</text>
</comment>
<dbReference type="InterPro" id="IPR003593">
    <property type="entry name" value="AAA+_ATPase"/>
</dbReference>
<evidence type="ECO:0000256" key="1">
    <source>
        <dbReference type="ARBA" id="ARBA00005417"/>
    </source>
</evidence>
<gene>
    <name evidence="9" type="ORF">H8K52_17765</name>
</gene>
<keyword evidence="2" id="KW-0813">Transport</keyword>
<dbReference type="GO" id="GO:0005524">
    <property type="term" value="F:ATP binding"/>
    <property type="evidence" value="ECO:0007669"/>
    <property type="project" value="UniProtKB-KW"/>
</dbReference>
<dbReference type="Pfam" id="PF00005">
    <property type="entry name" value="ABC_tran"/>
    <property type="match status" value="1"/>
</dbReference>
<keyword evidence="3" id="KW-0536">Nodulation</keyword>
<evidence type="ECO:0000259" key="8">
    <source>
        <dbReference type="PROSITE" id="PS50893"/>
    </source>
</evidence>
<evidence type="ECO:0000256" key="5">
    <source>
        <dbReference type="ARBA" id="ARBA00022741"/>
    </source>
</evidence>
<sequence length="286" mass="31349">MIIVEDLHKEFVKLGKPKFGIGKRTAEKVKAVNGVSFTAQDGQILGLLGANGAGKTTSLRMVASMLKMDSGAIKIDDVQVKEGQTASQARLGILSDARGLYPRLTARENIQYYGKLHGMDKAMIASRIDQLAHWLEIHNLLERRTEGFSQGERMKIALARALIHDPKNIILDEPTNGLDVVATRALREFLRWLRSPEGGGKCIVFSTHIMQEVERLCDTVVIVAQGRTVASGTVAELMQQAKEPDFEDAFVKLAFLDKVNLHNNHSNNSSSNSASNTSTLNQGSLV</sequence>
<dbReference type="PANTHER" id="PTHR42711">
    <property type="entry name" value="ABC TRANSPORTER ATP-BINDING PROTEIN"/>
    <property type="match status" value="1"/>
</dbReference>
<comment type="caution">
    <text evidence="9">The sequence shown here is derived from an EMBL/GenBank/DDBJ whole genome shotgun (WGS) entry which is preliminary data.</text>
</comment>
<dbReference type="InterPro" id="IPR050763">
    <property type="entry name" value="ABC_transporter_ATP-binding"/>
</dbReference>
<evidence type="ECO:0000256" key="7">
    <source>
        <dbReference type="SAM" id="MobiDB-lite"/>
    </source>
</evidence>
<keyword evidence="6 9" id="KW-0067">ATP-binding</keyword>
<dbReference type="InterPro" id="IPR017871">
    <property type="entry name" value="ABC_transporter-like_CS"/>
</dbReference>
<evidence type="ECO:0000256" key="2">
    <source>
        <dbReference type="ARBA" id="ARBA00022448"/>
    </source>
</evidence>
<evidence type="ECO:0000256" key="6">
    <source>
        <dbReference type="ARBA" id="ARBA00022840"/>
    </source>
</evidence>
<dbReference type="PROSITE" id="PS00211">
    <property type="entry name" value="ABC_TRANSPORTER_1"/>
    <property type="match status" value="1"/>
</dbReference>
<dbReference type="InterPro" id="IPR003439">
    <property type="entry name" value="ABC_transporter-like_ATP-bd"/>
</dbReference>
<reference evidence="9 10" key="1">
    <citation type="submission" date="2020-08" db="EMBL/GenBank/DDBJ databases">
        <title>Novel species isolated from subtropical streams in China.</title>
        <authorList>
            <person name="Lu H."/>
        </authorList>
    </citation>
    <scope>NUCLEOTIDE SEQUENCE [LARGE SCALE GENOMIC DNA]</scope>
    <source>
        <strain evidence="9 10">KACC 16656</strain>
    </source>
</reference>
<evidence type="ECO:0000256" key="3">
    <source>
        <dbReference type="ARBA" id="ARBA00022458"/>
    </source>
</evidence>
<name>A0ABR6X8K6_9BURK</name>
<keyword evidence="5" id="KW-0547">Nucleotide-binding</keyword>
<dbReference type="Gene3D" id="3.40.50.300">
    <property type="entry name" value="P-loop containing nucleotide triphosphate hydrolases"/>
    <property type="match status" value="1"/>
</dbReference>